<dbReference type="InterPro" id="IPR037191">
    <property type="entry name" value="VPS9_dom_sf"/>
</dbReference>
<gene>
    <name evidence="3" type="ORF">WJX84_011858</name>
</gene>
<dbReference type="Proteomes" id="UP001485043">
    <property type="component" value="Unassembled WGS sequence"/>
</dbReference>
<keyword evidence="4" id="KW-1185">Reference proteome</keyword>
<comment type="caution">
    <text evidence="3">The sequence shown here is derived from an EMBL/GenBank/DDBJ whole genome shotgun (WGS) entry which is preliminary data.</text>
</comment>
<dbReference type="Gene3D" id="1.20.1050.80">
    <property type="entry name" value="VPS9 domain"/>
    <property type="match status" value="1"/>
</dbReference>
<accession>A0AAW1TFY7</accession>
<dbReference type="Pfam" id="PF02204">
    <property type="entry name" value="VPS9"/>
    <property type="match status" value="1"/>
</dbReference>
<proteinExistence type="predicted"/>
<evidence type="ECO:0000313" key="4">
    <source>
        <dbReference type="Proteomes" id="UP001485043"/>
    </source>
</evidence>
<evidence type="ECO:0000313" key="3">
    <source>
        <dbReference type="EMBL" id="KAK9868797.1"/>
    </source>
</evidence>
<dbReference type="SUPFAM" id="SSF109993">
    <property type="entry name" value="VPS9 domain"/>
    <property type="match status" value="1"/>
</dbReference>
<reference evidence="3 4" key="1">
    <citation type="journal article" date="2024" name="Nat. Commun.">
        <title>Phylogenomics reveals the evolutionary origins of lichenization in chlorophyte algae.</title>
        <authorList>
            <person name="Puginier C."/>
            <person name="Libourel C."/>
            <person name="Otte J."/>
            <person name="Skaloud P."/>
            <person name="Haon M."/>
            <person name="Grisel S."/>
            <person name="Petersen M."/>
            <person name="Berrin J.G."/>
            <person name="Delaux P.M."/>
            <person name="Dal Grande F."/>
            <person name="Keller J."/>
        </authorList>
    </citation>
    <scope>NUCLEOTIDE SEQUENCE [LARGE SCALE GENOMIC DNA]</scope>
    <source>
        <strain evidence="3 4">SAG 2523</strain>
    </source>
</reference>
<dbReference type="InterPro" id="IPR003123">
    <property type="entry name" value="VPS9"/>
</dbReference>
<feature type="domain" description="VPS9" evidence="2">
    <location>
        <begin position="452"/>
        <end position="588"/>
    </location>
</feature>
<sequence>MRFVLPVQEDWMGSNILEVNRDLMSAGRLHPGSMQEGASITASRPLRHFAKCSQDADQGTIRSVDHIRSLRLPFLAFLDRLGRLSIVKAGDNSKLAPAGRAVNIRNDVRIVDPVTQRVELLPHLHVDQQLSSDTERPFKGKSVSSTSAEPPNAEWKACGWTPCGDMLLGTWRCSEPPFYTWGFALMDQLSLRCIYTDVGSADKMTWASATANGSQGARRMAYFPLLYTNLELLHVNGKWQAEANYLKHVISYGELAHLAPDGGSLVIHAAHTGCLSHLNLKSDARWAVTPSLPWLFREELPPQWAPFPRGWTPAYAHVHDFPKDCVEVLQEQHADLLVDIEEAAANIQMEKSIGRTHIEDHCKLVLSRLCSGRSMELQTCIETTFLLPLHPDLLSNMSMSHATEDEALTRLMAGLVSGACEVDKLSDDAIVKMMPAHSASHHSACRRSGSSSPASRSVPQGVATLCALPPNMRKSDLQGAVDSLARLDSIRCPLEALQRLSEAYQALSLTVRLTRYGHAGEDGGSADELLPLFIAALVLAQPRGVMSLLHYVRTFHVAGDWAGQDGFQLATLEAAISFLMQHLPPELTPPPSSYQDTSECQSFMTEPAPTMSLLEALVPWLLLCVGPSPLWRPSATSPWPAEISMDVRFLLRKMISHLQGYHLCLR</sequence>
<dbReference type="AlphaFoldDB" id="A0AAW1TFY7"/>
<evidence type="ECO:0000259" key="2">
    <source>
        <dbReference type="PROSITE" id="PS51205"/>
    </source>
</evidence>
<protein>
    <recommendedName>
        <fullName evidence="2">VPS9 domain-containing protein</fullName>
    </recommendedName>
</protein>
<dbReference type="PROSITE" id="PS51205">
    <property type="entry name" value="VPS9"/>
    <property type="match status" value="1"/>
</dbReference>
<feature type="region of interest" description="Disordered" evidence="1">
    <location>
        <begin position="131"/>
        <end position="152"/>
    </location>
</feature>
<dbReference type="EMBL" id="JALJOV010000012">
    <property type="protein sequence ID" value="KAK9868797.1"/>
    <property type="molecule type" value="Genomic_DNA"/>
</dbReference>
<organism evidence="3 4">
    <name type="scientific">Apatococcus fuscideae</name>
    <dbReference type="NCBI Taxonomy" id="2026836"/>
    <lineage>
        <taxon>Eukaryota</taxon>
        <taxon>Viridiplantae</taxon>
        <taxon>Chlorophyta</taxon>
        <taxon>core chlorophytes</taxon>
        <taxon>Trebouxiophyceae</taxon>
        <taxon>Chlorellales</taxon>
        <taxon>Chlorellaceae</taxon>
        <taxon>Apatococcus</taxon>
    </lineage>
</organism>
<name>A0AAW1TFY7_9CHLO</name>
<evidence type="ECO:0000256" key="1">
    <source>
        <dbReference type="SAM" id="MobiDB-lite"/>
    </source>
</evidence>